<dbReference type="Gene3D" id="1.20.5.3310">
    <property type="match status" value="1"/>
</dbReference>
<evidence type="ECO:0000256" key="9">
    <source>
        <dbReference type="SAM" id="Phobius"/>
    </source>
</evidence>
<dbReference type="EMBL" id="UINC01049180">
    <property type="protein sequence ID" value="SVB60627.1"/>
    <property type="molecule type" value="Genomic_DNA"/>
</dbReference>
<evidence type="ECO:0000256" key="5">
    <source>
        <dbReference type="ARBA" id="ARBA00022927"/>
    </source>
</evidence>
<evidence type="ECO:0000256" key="3">
    <source>
        <dbReference type="ARBA" id="ARBA00022475"/>
    </source>
</evidence>
<dbReference type="Pfam" id="PF02416">
    <property type="entry name" value="TatA_B_E"/>
    <property type="match status" value="1"/>
</dbReference>
<evidence type="ECO:0008006" key="11">
    <source>
        <dbReference type="Google" id="ProtNLM"/>
    </source>
</evidence>
<dbReference type="InterPro" id="IPR018448">
    <property type="entry name" value="TatB"/>
</dbReference>
<keyword evidence="7" id="KW-0811">Translocation</keyword>
<feature type="transmembrane region" description="Helical" evidence="9">
    <location>
        <begin position="6"/>
        <end position="22"/>
    </location>
</feature>
<keyword evidence="6 9" id="KW-1133">Transmembrane helix</keyword>
<evidence type="ECO:0000313" key="10">
    <source>
        <dbReference type="EMBL" id="SVB60627.1"/>
    </source>
</evidence>
<reference evidence="10" key="1">
    <citation type="submission" date="2018-05" db="EMBL/GenBank/DDBJ databases">
        <authorList>
            <person name="Lanie J.A."/>
            <person name="Ng W.-L."/>
            <person name="Kazmierczak K.M."/>
            <person name="Andrzejewski T.M."/>
            <person name="Davidsen T.M."/>
            <person name="Wayne K.J."/>
            <person name="Tettelin H."/>
            <person name="Glass J.I."/>
            <person name="Rusch D."/>
            <person name="Podicherti R."/>
            <person name="Tsui H.-C.T."/>
            <person name="Winkler M.E."/>
        </authorList>
    </citation>
    <scope>NUCLEOTIDE SEQUENCE</scope>
</reference>
<keyword evidence="4 9" id="KW-0812">Transmembrane</keyword>
<dbReference type="PANTHER" id="PTHR33162">
    <property type="entry name" value="SEC-INDEPENDENT PROTEIN TRANSLOCASE PROTEIN TATA, CHLOROPLASTIC"/>
    <property type="match status" value="1"/>
</dbReference>
<dbReference type="PANTHER" id="PTHR33162:SF1">
    <property type="entry name" value="SEC-INDEPENDENT PROTEIN TRANSLOCASE PROTEIN TATA, CHLOROPLASTIC"/>
    <property type="match status" value="1"/>
</dbReference>
<gene>
    <name evidence="10" type="ORF">METZ01_LOCUS213481</name>
</gene>
<sequence length="101" mass="11127">MFDFGFWEFGLIAVIALIVVGPEKMPALARKAGLYAGKLKAFTTKIKNEINDELETEKLKEAVSFSEESSSISQSLSEVGDISDIIKQEGDKVINSLKDEK</sequence>
<evidence type="ECO:0000256" key="6">
    <source>
        <dbReference type="ARBA" id="ARBA00022989"/>
    </source>
</evidence>
<evidence type="ECO:0000256" key="1">
    <source>
        <dbReference type="ARBA" id="ARBA00004167"/>
    </source>
</evidence>
<evidence type="ECO:0000256" key="8">
    <source>
        <dbReference type="ARBA" id="ARBA00023136"/>
    </source>
</evidence>
<accession>A0A382FET8</accession>
<dbReference type="GO" id="GO:0008320">
    <property type="term" value="F:protein transmembrane transporter activity"/>
    <property type="evidence" value="ECO:0007669"/>
    <property type="project" value="InterPro"/>
</dbReference>
<evidence type="ECO:0000256" key="4">
    <source>
        <dbReference type="ARBA" id="ARBA00022692"/>
    </source>
</evidence>
<evidence type="ECO:0000256" key="7">
    <source>
        <dbReference type="ARBA" id="ARBA00023010"/>
    </source>
</evidence>
<dbReference type="AlphaFoldDB" id="A0A382FET8"/>
<dbReference type="GO" id="GO:0043953">
    <property type="term" value="P:protein transport by the Tat complex"/>
    <property type="evidence" value="ECO:0007669"/>
    <property type="project" value="InterPro"/>
</dbReference>
<dbReference type="InterPro" id="IPR003369">
    <property type="entry name" value="TatA/B/E"/>
</dbReference>
<dbReference type="PRINTS" id="PR01506">
    <property type="entry name" value="TATBPROTEIN"/>
</dbReference>
<protein>
    <recommendedName>
        <fullName evidence="11">Twin-arginine translocase subunit TatB</fullName>
    </recommendedName>
</protein>
<dbReference type="NCBIfam" id="TIGR01410">
    <property type="entry name" value="tatB"/>
    <property type="match status" value="1"/>
</dbReference>
<organism evidence="10">
    <name type="scientific">marine metagenome</name>
    <dbReference type="NCBI Taxonomy" id="408172"/>
    <lineage>
        <taxon>unclassified sequences</taxon>
        <taxon>metagenomes</taxon>
        <taxon>ecological metagenomes</taxon>
    </lineage>
</organism>
<dbReference type="GO" id="GO:0016020">
    <property type="term" value="C:membrane"/>
    <property type="evidence" value="ECO:0007669"/>
    <property type="project" value="UniProtKB-SubCell"/>
</dbReference>
<name>A0A382FET8_9ZZZZ</name>
<keyword evidence="2" id="KW-0813">Transport</keyword>
<evidence type="ECO:0000256" key="2">
    <source>
        <dbReference type="ARBA" id="ARBA00022448"/>
    </source>
</evidence>
<proteinExistence type="predicted"/>
<comment type="subcellular location">
    <subcellularLocation>
        <location evidence="1">Membrane</location>
        <topology evidence="1">Single-pass membrane protein</topology>
    </subcellularLocation>
</comment>
<keyword evidence="3" id="KW-1003">Cell membrane</keyword>
<keyword evidence="8 9" id="KW-0472">Membrane</keyword>
<keyword evidence="5" id="KW-0653">Protein transport</keyword>